<comment type="caution">
    <text evidence="2">The sequence shown here is derived from an EMBL/GenBank/DDBJ whole genome shotgun (WGS) entry which is preliminary data.</text>
</comment>
<feature type="compositionally biased region" description="Polar residues" evidence="1">
    <location>
        <begin position="23"/>
        <end position="73"/>
    </location>
</feature>
<feature type="compositionally biased region" description="Low complexity" evidence="1">
    <location>
        <begin position="9"/>
        <end position="22"/>
    </location>
</feature>
<keyword evidence="3" id="KW-1185">Reference proteome</keyword>
<feature type="compositionally biased region" description="Low complexity" evidence="1">
    <location>
        <begin position="92"/>
        <end position="105"/>
    </location>
</feature>
<evidence type="ECO:0000313" key="3">
    <source>
        <dbReference type="Proteomes" id="UP001152321"/>
    </source>
</evidence>
<sequence>MANHEAEVEAPAEVSSAYESSAQDYSASQDFNAGYNNEVGSQTQTNYSSEQAPEQSFQAEQNYGTDGNYQTDQGEAIEPTAEVGYSPDQNYSSEQSYESQGEVSQDSAYSEAVQEPVFEETPFDFNRTLDQAPAQAPPPVSVSDSSDFSDVTDFANADTAAGPITYVVVIDGIESSHLLYQLKEAMTDSRFGWDVAELLTTVGGGRLVLPGLTPAKASVLINRIKYLPFKISWRQDVLSSS</sequence>
<protein>
    <recommendedName>
        <fullName evidence="4">SPOR domain-containing protein</fullName>
    </recommendedName>
</protein>
<dbReference type="EMBL" id="JANRMI010000003">
    <property type="protein sequence ID" value="MDG0817277.1"/>
    <property type="molecule type" value="Genomic_DNA"/>
</dbReference>
<proteinExistence type="predicted"/>
<evidence type="ECO:0000313" key="2">
    <source>
        <dbReference type="EMBL" id="MDG0817277.1"/>
    </source>
</evidence>
<accession>A0ABT6DL87</accession>
<evidence type="ECO:0008006" key="4">
    <source>
        <dbReference type="Google" id="ProtNLM"/>
    </source>
</evidence>
<gene>
    <name evidence="2" type="ORF">NWE73_12925</name>
</gene>
<organism evidence="2 3">
    <name type="scientific">Bdellovibrio svalbardensis</name>
    <dbReference type="NCBI Taxonomy" id="2972972"/>
    <lineage>
        <taxon>Bacteria</taxon>
        <taxon>Pseudomonadati</taxon>
        <taxon>Bdellovibrionota</taxon>
        <taxon>Bdellovibrionia</taxon>
        <taxon>Bdellovibrionales</taxon>
        <taxon>Pseudobdellovibrionaceae</taxon>
        <taxon>Bdellovibrio</taxon>
    </lineage>
</organism>
<name>A0ABT6DL87_9BACT</name>
<dbReference type="RefSeq" id="WP_277578752.1">
    <property type="nucleotide sequence ID" value="NZ_JANRMI010000003.1"/>
</dbReference>
<dbReference type="Proteomes" id="UP001152321">
    <property type="component" value="Unassembled WGS sequence"/>
</dbReference>
<reference evidence="2" key="1">
    <citation type="submission" date="2022-08" db="EMBL/GenBank/DDBJ databases">
        <title>Novel Bdellovibrio Species Isolated from Svalbard: Designation Bdellovibrio svalbardensis.</title>
        <authorList>
            <person name="Mitchell R.J."/>
            <person name="Choi S.Y."/>
        </authorList>
    </citation>
    <scope>NUCLEOTIDE SEQUENCE</scope>
    <source>
        <strain evidence="2">PAP01</strain>
    </source>
</reference>
<evidence type="ECO:0000256" key="1">
    <source>
        <dbReference type="SAM" id="MobiDB-lite"/>
    </source>
</evidence>
<feature type="region of interest" description="Disordered" evidence="1">
    <location>
        <begin position="1"/>
        <end position="113"/>
    </location>
</feature>